<sequence>MKKLIVIASVVLVTLIYSDAFSQVRPPLPPHPPHPHKVIHKHHKKIAKAHKHHIKRKVHPPHPHYYSNKYYRTHPQRVVVINLPPIVL</sequence>
<evidence type="ECO:0000313" key="1">
    <source>
        <dbReference type="EMBL" id="MEE6187295.1"/>
    </source>
</evidence>
<accession>A0ABU7RH23</accession>
<dbReference type="RefSeq" id="WP_330974704.1">
    <property type="nucleotide sequence ID" value="NZ_JAZGLY010000004.1"/>
</dbReference>
<proteinExistence type="predicted"/>
<reference evidence="1 2" key="1">
    <citation type="submission" date="2024-01" db="EMBL/GenBank/DDBJ databases">
        <title>Niabella digestum sp. nov., isolated from waste digestion system.</title>
        <authorList>
            <person name="Zhang L."/>
        </authorList>
    </citation>
    <scope>NUCLEOTIDE SEQUENCE [LARGE SCALE GENOMIC DNA]</scope>
    <source>
        <strain evidence="1 2">A18</strain>
    </source>
</reference>
<dbReference type="EMBL" id="JAZGLY010000004">
    <property type="protein sequence ID" value="MEE6187295.1"/>
    <property type="molecule type" value="Genomic_DNA"/>
</dbReference>
<dbReference type="Proteomes" id="UP001357452">
    <property type="component" value="Unassembled WGS sequence"/>
</dbReference>
<evidence type="ECO:0000313" key="2">
    <source>
        <dbReference type="Proteomes" id="UP001357452"/>
    </source>
</evidence>
<gene>
    <name evidence="1" type="ORF">V2H41_08425</name>
</gene>
<organism evidence="1 2">
    <name type="scientific">Niabella digestorum</name>
    <dbReference type="NCBI Taxonomy" id="3117701"/>
    <lineage>
        <taxon>Bacteria</taxon>
        <taxon>Pseudomonadati</taxon>
        <taxon>Bacteroidota</taxon>
        <taxon>Chitinophagia</taxon>
        <taxon>Chitinophagales</taxon>
        <taxon>Chitinophagaceae</taxon>
        <taxon>Niabella</taxon>
    </lineage>
</organism>
<name>A0ABU7RH23_9BACT</name>
<keyword evidence="2" id="KW-1185">Reference proteome</keyword>
<protein>
    <submittedName>
        <fullName evidence="1">Uncharacterized protein</fullName>
    </submittedName>
</protein>
<comment type="caution">
    <text evidence="1">The sequence shown here is derived from an EMBL/GenBank/DDBJ whole genome shotgun (WGS) entry which is preliminary data.</text>
</comment>